<dbReference type="EMBL" id="CP065989">
    <property type="protein sequence ID" value="QQB12931.1"/>
    <property type="molecule type" value="Genomic_DNA"/>
</dbReference>
<organism evidence="3 4">
    <name type="scientific">Brevibacterium casei</name>
    <dbReference type="NCBI Taxonomy" id="33889"/>
    <lineage>
        <taxon>Bacteria</taxon>
        <taxon>Bacillati</taxon>
        <taxon>Actinomycetota</taxon>
        <taxon>Actinomycetes</taxon>
        <taxon>Micrococcales</taxon>
        <taxon>Brevibacteriaceae</taxon>
        <taxon>Brevibacterium</taxon>
    </lineage>
</organism>
<keyword evidence="2" id="KW-0472">Membrane</keyword>
<evidence type="ECO:0000313" key="3">
    <source>
        <dbReference type="EMBL" id="QQB12931.1"/>
    </source>
</evidence>
<feature type="region of interest" description="Disordered" evidence="1">
    <location>
        <begin position="269"/>
        <end position="290"/>
    </location>
</feature>
<sequence length="290" mass="31308">MTSTSAPRNLSRTKNWTPFVVRLAAAIVVFAAVTVGAALVSASLFDDAKQERIAVEDSGEIRVDSVYSDRIASGLDADYDRTPYQQIASGFAEDPVYVDDYAAWSVADADLEAIRSEVEGLDDPIFVAFLTTSDLDATDGNLDLAAARISRELPTETGTVLTFDSILEGSAEKGIDREAFWHRPDITSDETVSGAALAWVRELKTVTPEEPYTDTEYVADPGNEQDPRDLAYHPGSAIAGATIGLVLGAGVAAVAVPLIVWIRQRREGRPSTVTTKRDGNRSRAKEGNRR</sequence>
<dbReference type="RefSeq" id="WP_198498193.1">
    <property type="nucleotide sequence ID" value="NZ_CP065989.1"/>
</dbReference>
<reference evidence="3 4" key="1">
    <citation type="submission" date="2020-12" db="EMBL/GenBank/DDBJ databases">
        <title>FDA dAtabase for Regulatory Grade micrObial Sequences (FDA-ARGOS): Supporting development and validation of Infectious Disease Dx tests.</title>
        <authorList>
            <person name="Sproer C."/>
            <person name="Gronow S."/>
            <person name="Severitt S."/>
            <person name="Schroder I."/>
            <person name="Tallon L."/>
            <person name="Sadzewicz L."/>
            <person name="Zhao X."/>
            <person name="Boylan J."/>
            <person name="Ott S."/>
            <person name="Bowen H."/>
            <person name="Vavikolanu K."/>
            <person name="Mehta A."/>
            <person name="Aluvathingal J."/>
            <person name="Nadendla S."/>
            <person name="Lowell S."/>
            <person name="Myers T."/>
            <person name="Yan Y."/>
            <person name="Sichtig H."/>
        </authorList>
    </citation>
    <scope>NUCLEOTIDE SEQUENCE [LARGE SCALE GENOMIC DNA]</scope>
    <source>
        <strain evidence="3 4">FDAARGOS_990</strain>
    </source>
</reference>
<protein>
    <submittedName>
        <fullName evidence="3">Uncharacterized protein</fullName>
    </submittedName>
</protein>
<gene>
    <name evidence="3" type="ORF">I6H47_08530</name>
</gene>
<evidence type="ECO:0000256" key="1">
    <source>
        <dbReference type="SAM" id="MobiDB-lite"/>
    </source>
</evidence>
<evidence type="ECO:0000313" key="4">
    <source>
        <dbReference type="Proteomes" id="UP000595374"/>
    </source>
</evidence>
<feature type="transmembrane region" description="Helical" evidence="2">
    <location>
        <begin position="237"/>
        <end position="262"/>
    </location>
</feature>
<dbReference type="Proteomes" id="UP000595374">
    <property type="component" value="Chromosome"/>
</dbReference>
<accession>A0A7T3ZWF8</accession>
<dbReference type="AlphaFoldDB" id="A0A7T3ZWF8"/>
<keyword evidence="2" id="KW-1133">Transmembrane helix</keyword>
<keyword evidence="2" id="KW-0812">Transmembrane</keyword>
<proteinExistence type="predicted"/>
<name>A0A7T3ZWF8_9MICO</name>
<evidence type="ECO:0000256" key="2">
    <source>
        <dbReference type="SAM" id="Phobius"/>
    </source>
</evidence>